<protein>
    <submittedName>
        <fullName evidence="1">Uncharacterized protein</fullName>
    </submittedName>
</protein>
<organism evidence="1 2">
    <name type="scientific">Jimgerdemannia flammicorona</name>
    <dbReference type="NCBI Taxonomy" id="994334"/>
    <lineage>
        <taxon>Eukaryota</taxon>
        <taxon>Fungi</taxon>
        <taxon>Fungi incertae sedis</taxon>
        <taxon>Mucoromycota</taxon>
        <taxon>Mucoromycotina</taxon>
        <taxon>Endogonomycetes</taxon>
        <taxon>Endogonales</taxon>
        <taxon>Endogonaceae</taxon>
        <taxon>Jimgerdemannia</taxon>
    </lineage>
</organism>
<keyword evidence="2" id="KW-1185">Reference proteome</keyword>
<dbReference type="AlphaFoldDB" id="A0A433DH18"/>
<accession>A0A433DH18</accession>
<evidence type="ECO:0000313" key="2">
    <source>
        <dbReference type="Proteomes" id="UP000268093"/>
    </source>
</evidence>
<evidence type="ECO:0000313" key="1">
    <source>
        <dbReference type="EMBL" id="RUP50127.1"/>
    </source>
</evidence>
<dbReference type="Proteomes" id="UP000268093">
    <property type="component" value="Unassembled WGS sequence"/>
</dbReference>
<name>A0A433DH18_9FUNG</name>
<reference evidence="1 2" key="1">
    <citation type="journal article" date="2018" name="New Phytol.">
        <title>Phylogenomics of Endogonaceae and evolution of mycorrhizas within Mucoromycota.</title>
        <authorList>
            <person name="Chang Y."/>
            <person name="Desiro A."/>
            <person name="Na H."/>
            <person name="Sandor L."/>
            <person name="Lipzen A."/>
            <person name="Clum A."/>
            <person name="Barry K."/>
            <person name="Grigoriev I.V."/>
            <person name="Martin F.M."/>
            <person name="Stajich J.E."/>
            <person name="Smith M.E."/>
            <person name="Bonito G."/>
            <person name="Spatafora J.W."/>
        </authorList>
    </citation>
    <scope>NUCLEOTIDE SEQUENCE [LARGE SCALE GENOMIC DNA]</scope>
    <source>
        <strain evidence="1 2">GMNB39</strain>
    </source>
</reference>
<sequence length="102" mass="11511">MAKDGVPPTRYLSLHSMFSASRIHRALEVRVTGKTLPTADRSHLTLHIHKRKHAKSTTAVSTRENYFLFCQAPGPVFLCSITIRARCIPVRSTRFCIAQFVT</sequence>
<proteinExistence type="predicted"/>
<gene>
    <name evidence="1" type="ORF">BC936DRAFT_140251</name>
</gene>
<dbReference type="EMBL" id="RBNI01001670">
    <property type="protein sequence ID" value="RUP50127.1"/>
    <property type="molecule type" value="Genomic_DNA"/>
</dbReference>
<comment type="caution">
    <text evidence="1">The sequence shown here is derived from an EMBL/GenBank/DDBJ whole genome shotgun (WGS) entry which is preliminary data.</text>
</comment>